<keyword evidence="1" id="KW-0863">Zinc-finger</keyword>
<dbReference type="SMART" id="SM00868">
    <property type="entry name" value="zf-AD"/>
    <property type="match status" value="1"/>
</dbReference>
<feature type="domain" description="ZAD" evidence="2">
    <location>
        <begin position="37"/>
        <end position="111"/>
    </location>
</feature>
<feature type="binding site" evidence="1">
    <location>
        <position position="42"/>
    </location>
    <ligand>
        <name>Zn(2+)</name>
        <dbReference type="ChEBI" id="CHEBI:29105"/>
    </ligand>
</feature>
<keyword evidence="1" id="KW-0479">Metal-binding</keyword>
<dbReference type="Pfam" id="PF07776">
    <property type="entry name" value="zf-AD"/>
    <property type="match status" value="1"/>
</dbReference>
<dbReference type="GO" id="GO:0008270">
    <property type="term" value="F:zinc ion binding"/>
    <property type="evidence" value="ECO:0007669"/>
    <property type="project" value="UniProtKB-UniRule"/>
</dbReference>
<dbReference type="GO" id="GO:0005634">
    <property type="term" value="C:nucleus"/>
    <property type="evidence" value="ECO:0007669"/>
    <property type="project" value="InterPro"/>
</dbReference>
<reference evidence="3" key="1">
    <citation type="submission" date="2022-01" db="EMBL/GenBank/DDBJ databases">
        <authorList>
            <person name="King R."/>
        </authorList>
    </citation>
    <scope>NUCLEOTIDE SEQUENCE</scope>
</reference>
<proteinExistence type="predicted"/>
<gene>
    <name evidence="3" type="ORF">DIABBA_LOCUS12194</name>
</gene>
<dbReference type="PROSITE" id="PS51915">
    <property type="entry name" value="ZAD"/>
    <property type="match status" value="1"/>
</dbReference>
<feature type="binding site" evidence="1">
    <location>
        <position position="87"/>
    </location>
    <ligand>
        <name>Zn(2+)</name>
        <dbReference type="ChEBI" id="CHEBI:29105"/>
    </ligand>
</feature>
<dbReference type="OrthoDB" id="6784650at2759"/>
<dbReference type="AlphaFoldDB" id="A0A9N9TDP7"/>
<sequence length="1028" mass="114781">MPFISNGDGCPRAPLRIRFTSRTGAYRCLLKMAYNNIVCRLCLSEKELNCVFKNNSNKVDLQEVIFITTGVQILENDIISRKICLNCSNTVIKIQEFREISINSDRYLKEKCIEHLKVAEIKIPNTDVTITTRKRHIKEKQDDPSTSVPEKTDCNILSQNKLDVSKEEESDDYSHNSNIPMKVTVHESVSKLFALYPNLKLRTGVLVFDLNPFVSLELDAVEKYCDDNNINLKLTSESVDNVNIADQKTIPKNNFSDLNFCSETNILEDKESFTNPQSNHATLRMTRFRIKQVDILNKFKVGPIRTTRSNNPSKFNIIPEDSFKRSRESSKSEVSVTDTQQSNLKRRKLLSSDFISNTDNICYFYCSFCKAKFRDIEYRLCHEQKCTVGQALNSKPYVELIKVDLDLKIRKKYLLHDTISDQKQVSPNEVIELFNNDQSLVDSTIVTNIATEPNNVVNVENKFETESKNHIDNCNTFSQTIDTLGNKEPLPQIGVSNTPNGVVPANVLPLQYLSTAIVRPTIILRNDSLLNDSNMCGSDIALLKELIQNSKRILRKDPLMQTVASKDITQTWTVKNMFSQLRLYKVPIKIRCGAHSISSSTPEIKIEKEVDIWHDIKPIILINTNSMVDINKTILRPSGIVLTNSLRTNKKDSSLTIKTGSLRTNKKTILLKRSISSQTPQNIGNGVKMKISRIISSTQKKNKVCSQNISSTQSSATITPSNSVQTVFSQNSGTIITNVYNQTQVNLPQTLNSSINTTNNYTEQIFTPNLLNNTSNVQQIFIPANNTLTSHGSHLQILSHTLNNAVVNNIDNNSQQMYIPLSSNSINSTNCISQVFGSSSGTVMPATNQSSILIPVTNPMVPDGSIPNLNVINPLSNVPNQITPLSTVPNQITPLTTIPNQITPVSTVPNQITPLSTVPNHITPLSTVPNQTNVGFTYSYSNNTQNAVSLVNNPPILVNSPVPNCNVTSSIFASNEVQQNMLGTVNFTPNNMTDTFSTSVVQCQTSAISNNFSLSQPIIRVKNIYELN</sequence>
<evidence type="ECO:0000259" key="2">
    <source>
        <dbReference type="PROSITE" id="PS51915"/>
    </source>
</evidence>
<dbReference type="Proteomes" id="UP001153709">
    <property type="component" value="Chromosome 8"/>
</dbReference>
<accession>A0A9N9TDP7</accession>
<feature type="binding site" evidence="1">
    <location>
        <position position="84"/>
    </location>
    <ligand>
        <name>Zn(2+)</name>
        <dbReference type="ChEBI" id="CHEBI:29105"/>
    </ligand>
</feature>
<dbReference type="InterPro" id="IPR012934">
    <property type="entry name" value="Znf_AD"/>
</dbReference>
<protein>
    <recommendedName>
        <fullName evidence="2">ZAD domain-containing protein</fullName>
    </recommendedName>
</protein>
<name>A0A9N9TDP7_DIABA</name>
<feature type="binding site" evidence="1">
    <location>
        <position position="39"/>
    </location>
    <ligand>
        <name>Zn(2+)</name>
        <dbReference type="ChEBI" id="CHEBI:29105"/>
    </ligand>
</feature>
<keyword evidence="4" id="KW-1185">Reference proteome</keyword>
<organism evidence="3 4">
    <name type="scientific">Diabrotica balteata</name>
    <name type="common">Banded cucumber beetle</name>
    <dbReference type="NCBI Taxonomy" id="107213"/>
    <lineage>
        <taxon>Eukaryota</taxon>
        <taxon>Metazoa</taxon>
        <taxon>Ecdysozoa</taxon>
        <taxon>Arthropoda</taxon>
        <taxon>Hexapoda</taxon>
        <taxon>Insecta</taxon>
        <taxon>Pterygota</taxon>
        <taxon>Neoptera</taxon>
        <taxon>Endopterygota</taxon>
        <taxon>Coleoptera</taxon>
        <taxon>Polyphaga</taxon>
        <taxon>Cucujiformia</taxon>
        <taxon>Chrysomeloidea</taxon>
        <taxon>Chrysomelidae</taxon>
        <taxon>Galerucinae</taxon>
        <taxon>Diabroticina</taxon>
        <taxon>Diabroticites</taxon>
        <taxon>Diabrotica</taxon>
    </lineage>
</organism>
<evidence type="ECO:0000313" key="4">
    <source>
        <dbReference type="Proteomes" id="UP001153709"/>
    </source>
</evidence>
<dbReference type="Gene3D" id="3.40.1800.20">
    <property type="match status" value="1"/>
</dbReference>
<keyword evidence="1" id="KW-0862">Zinc</keyword>
<dbReference type="EMBL" id="OU898283">
    <property type="protein sequence ID" value="CAG9839427.1"/>
    <property type="molecule type" value="Genomic_DNA"/>
</dbReference>
<evidence type="ECO:0000313" key="3">
    <source>
        <dbReference type="EMBL" id="CAG9839427.1"/>
    </source>
</evidence>
<dbReference type="SUPFAM" id="SSF57716">
    <property type="entry name" value="Glucocorticoid receptor-like (DNA-binding domain)"/>
    <property type="match status" value="1"/>
</dbReference>
<evidence type="ECO:0000256" key="1">
    <source>
        <dbReference type="PROSITE-ProRule" id="PRU01263"/>
    </source>
</evidence>